<evidence type="ECO:0000259" key="2">
    <source>
        <dbReference type="PROSITE" id="PS51371"/>
    </source>
</evidence>
<name>A0A4R0IGQ2_9ACTN</name>
<dbReference type="EMBL" id="SJKC01000006">
    <property type="protein sequence ID" value="TCC31759.1"/>
    <property type="molecule type" value="Genomic_DNA"/>
</dbReference>
<feature type="domain" description="CBS" evidence="2">
    <location>
        <begin position="94"/>
        <end position="148"/>
    </location>
</feature>
<reference evidence="5 6" key="1">
    <citation type="submission" date="2019-02" db="EMBL/GenBank/DDBJ databases">
        <title>Kribbella capetownensis sp. nov. and Kribbella speibonae sp. nov., isolated from soil.</title>
        <authorList>
            <person name="Curtis S.M."/>
            <person name="Norton I."/>
            <person name="Everest G.J."/>
            <person name="Meyers P.R."/>
        </authorList>
    </citation>
    <scope>NUCLEOTIDE SEQUENCE [LARGE SCALE GENOMIC DNA]</scope>
    <source>
        <strain evidence="3 5">SK5</strain>
        <strain evidence="4 6">YM55</strain>
    </source>
</reference>
<keyword evidence="1" id="KW-0129">CBS domain</keyword>
<dbReference type="AlphaFoldDB" id="A0A4R0IGQ2"/>
<dbReference type="CDD" id="cd17788">
    <property type="entry name" value="CBS_pair_bac"/>
    <property type="match status" value="1"/>
</dbReference>
<dbReference type="PROSITE" id="PS51371">
    <property type="entry name" value="CBS"/>
    <property type="match status" value="1"/>
</dbReference>
<dbReference type="Proteomes" id="UP000294225">
    <property type="component" value="Unassembled WGS sequence"/>
</dbReference>
<gene>
    <name evidence="3" type="ORF">E0H58_32360</name>
    <name evidence="4" type="ORF">E0H92_35060</name>
</gene>
<dbReference type="SUPFAM" id="SSF54631">
    <property type="entry name" value="CBS-domain pair"/>
    <property type="match status" value="1"/>
</dbReference>
<dbReference type="RefSeq" id="WP_131466698.1">
    <property type="nucleotide sequence ID" value="NZ_SJJY01000008.1"/>
</dbReference>
<protein>
    <submittedName>
        <fullName evidence="4">CBS domain-containing protein</fullName>
    </submittedName>
</protein>
<evidence type="ECO:0000313" key="6">
    <source>
        <dbReference type="Proteomes" id="UP000294225"/>
    </source>
</evidence>
<dbReference type="Gene3D" id="3.10.580.10">
    <property type="entry name" value="CBS-domain"/>
    <property type="match status" value="1"/>
</dbReference>
<dbReference type="EMBL" id="SJJY01000008">
    <property type="protein sequence ID" value="TCC19586.1"/>
    <property type="molecule type" value="Genomic_DNA"/>
</dbReference>
<dbReference type="InterPro" id="IPR000644">
    <property type="entry name" value="CBS_dom"/>
</dbReference>
<dbReference type="InterPro" id="IPR046342">
    <property type="entry name" value="CBS_dom_sf"/>
</dbReference>
<keyword evidence="5" id="KW-1185">Reference proteome</keyword>
<organism evidence="4 6">
    <name type="scientific">Kribbella speibonae</name>
    <dbReference type="NCBI Taxonomy" id="1572660"/>
    <lineage>
        <taxon>Bacteria</taxon>
        <taxon>Bacillati</taxon>
        <taxon>Actinomycetota</taxon>
        <taxon>Actinomycetes</taxon>
        <taxon>Propionibacteriales</taxon>
        <taxon>Kribbellaceae</taxon>
        <taxon>Kribbella</taxon>
    </lineage>
</organism>
<sequence length="148" mass="16148">MHGEQMAEEFPVVGLDDDAREAVELLASRRLPGLIVTQADGSPCCVLPASQVVRFLVPSYVQDDPSLARVIDESLADRVADKLTGLTVRKLLPDEPREIPVVNHDDTILEIAAVMARLRSPLVVVVRDRRIIGAVTASRLLELAVTPH</sequence>
<comment type="caution">
    <text evidence="4">The sequence shown here is derived from an EMBL/GenBank/DDBJ whole genome shotgun (WGS) entry which is preliminary data.</text>
</comment>
<dbReference type="Pfam" id="PF00571">
    <property type="entry name" value="CBS"/>
    <property type="match status" value="1"/>
</dbReference>
<evidence type="ECO:0000313" key="4">
    <source>
        <dbReference type="EMBL" id="TCC31759.1"/>
    </source>
</evidence>
<evidence type="ECO:0000256" key="1">
    <source>
        <dbReference type="PROSITE-ProRule" id="PRU00703"/>
    </source>
</evidence>
<dbReference type="Proteomes" id="UP000292385">
    <property type="component" value="Unassembled WGS sequence"/>
</dbReference>
<accession>A0A4R0IGQ2</accession>
<evidence type="ECO:0000313" key="5">
    <source>
        <dbReference type="Proteomes" id="UP000292385"/>
    </source>
</evidence>
<evidence type="ECO:0000313" key="3">
    <source>
        <dbReference type="EMBL" id="TCC19586.1"/>
    </source>
</evidence>
<proteinExistence type="predicted"/>